<feature type="compositionally biased region" description="Low complexity" evidence="3">
    <location>
        <begin position="521"/>
        <end position="549"/>
    </location>
</feature>
<feature type="region of interest" description="Disordered" evidence="3">
    <location>
        <begin position="378"/>
        <end position="421"/>
    </location>
</feature>
<dbReference type="Pfam" id="PF10680">
    <property type="entry name" value="RRN9"/>
    <property type="match status" value="1"/>
</dbReference>
<sequence length="684" mass="75616">MSQHEANWDLDSVEIASIASEELHENRPNRWRGSKATWRYVTEEERMLWRSMKQLQDEDLGVHLYNAFALKKRATNPESAEDLAIKKEDGQEDGREDGQEGVWVPPKTWTAWPMRQKHIPPAGLFKDEGDGDDEFTLRRQEKVTPSSELRAELTATILRLAKERFSRRKPPQPVEPSIETPASPRLGDKGSEPSDESETEPLSHPTVRQATDVSVIDDEQSTSRSGKKSAGRTLDPVVSTDDDLSTSLLKPSVQHILTQMDKTLTILHNARVAGLSYLSDSSETETEDGSDAAQTPTGKRGRGRPRLPPQPSSEASPGGSRSRRGRPRIVHIPEQGETQEQMEQRLAKRGHRRLPATAEDREAAFDKWLRQGDERVAREQRRLQSQPVSEEPESHDGDDRDRMSNEDNDEEEEEARTSAERKIRRWGLRDWSDVVGAAALAGFPPQVIARTTQRCANLFGQGMVLTQIDEAPAARASASVRTTTYRPERIRLSSSPSDSDDGNSDANSEPRASLRQRRIASRQASLARSSREASTSASRRGRRVAAATSPHSPQPGGSSRSCSRSRSRSAAGILFCPVASCDRAAVGFTRGSNLRRHMRLMHLERDQDAVGGGGGGGAAEDEDSDDETMGAVHVDRFLRTINPGRGWRGEDVLSRKRRGTARSPTPPGNRPAKKADIGSSGDSE</sequence>
<evidence type="ECO:0000256" key="2">
    <source>
        <dbReference type="ARBA" id="ARBA00023242"/>
    </source>
</evidence>
<dbReference type="RefSeq" id="XP_008594696.1">
    <property type="nucleotide sequence ID" value="XM_008596474.1"/>
</dbReference>
<evidence type="ECO:0000313" key="6">
    <source>
        <dbReference type="Proteomes" id="UP000002762"/>
    </source>
</evidence>
<dbReference type="OrthoDB" id="5412288at2759"/>
<dbReference type="AlphaFoldDB" id="J4UU24"/>
<evidence type="ECO:0000256" key="3">
    <source>
        <dbReference type="SAM" id="MobiDB-lite"/>
    </source>
</evidence>
<keyword evidence="2" id="KW-0539">Nucleus</keyword>
<name>J4UU24_BEAB2</name>
<gene>
    <name evidence="5" type="ORF">BBA_01377</name>
</gene>
<dbReference type="GeneID" id="19884389"/>
<feature type="region of interest" description="Disordered" evidence="3">
    <location>
        <begin position="162"/>
        <end position="244"/>
    </location>
</feature>
<proteinExistence type="predicted"/>
<reference evidence="5 6" key="1">
    <citation type="journal article" date="2012" name="Sci. Rep.">
        <title>Genomic perspectives on the evolution of fungal entomopathogenicity in Beauveria bassiana.</title>
        <authorList>
            <person name="Xiao G."/>
            <person name="Ying S.H."/>
            <person name="Zheng P."/>
            <person name="Wang Z.L."/>
            <person name="Zhang S."/>
            <person name="Xie X.Q."/>
            <person name="Shang Y."/>
            <person name="St Leger R.J."/>
            <person name="Zhao G.P."/>
            <person name="Wang C."/>
            <person name="Feng M.G."/>
        </authorList>
    </citation>
    <scope>NUCLEOTIDE SEQUENCE [LARGE SCALE GENOMIC DNA]</scope>
    <source>
        <strain evidence="5 6">ARSEF 2860</strain>
    </source>
</reference>
<feature type="compositionally biased region" description="Basic and acidic residues" evidence="3">
    <location>
        <begin position="392"/>
        <end position="405"/>
    </location>
</feature>
<dbReference type="InterPro" id="IPR019622">
    <property type="entry name" value="Rrn9_dom"/>
</dbReference>
<dbReference type="InParanoid" id="J4UU24"/>
<evidence type="ECO:0000313" key="5">
    <source>
        <dbReference type="EMBL" id="EJP69412.1"/>
    </source>
</evidence>
<feature type="region of interest" description="Disordered" evidence="3">
    <location>
        <begin position="279"/>
        <end position="359"/>
    </location>
</feature>
<feature type="compositionally biased region" description="Acidic residues" evidence="3">
    <location>
        <begin position="619"/>
        <end position="628"/>
    </location>
</feature>
<dbReference type="GO" id="GO:0006355">
    <property type="term" value="P:regulation of DNA-templated transcription"/>
    <property type="evidence" value="ECO:0007669"/>
    <property type="project" value="InterPro"/>
</dbReference>
<evidence type="ECO:0000259" key="4">
    <source>
        <dbReference type="Pfam" id="PF10680"/>
    </source>
</evidence>
<accession>J4UU24</accession>
<dbReference type="Proteomes" id="UP000002762">
    <property type="component" value="Unassembled WGS sequence"/>
</dbReference>
<keyword evidence="6" id="KW-1185">Reference proteome</keyword>
<dbReference type="PROSITE" id="PS00354">
    <property type="entry name" value="HMGI_Y"/>
    <property type="match status" value="1"/>
</dbReference>
<feature type="compositionally biased region" description="Low complexity" evidence="3">
    <location>
        <begin position="504"/>
        <end position="513"/>
    </location>
</feature>
<feature type="region of interest" description="Disordered" evidence="3">
    <location>
        <begin position="471"/>
        <end position="565"/>
    </location>
</feature>
<dbReference type="STRING" id="655819.J4UU24"/>
<keyword evidence="5" id="KW-0648">Protein biosynthesis</keyword>
<dbReference type="GO" id="GO:0003743">
    <property type="term" value="F:translation initiation factor activity"/>
    <property type="evidence" value="ECO:0007669"/>
    <property type="project" value="UniProtKB-KW"/>
</dbReference>
<feature type="region of interest" description="Disordered" evidence="3">
    <location>
        <begin position="76"/>
        <end position="105"/>
    </location>
</feature>
<feature type="region of interest" description="Disordered" evidence="3">
    <location>
        <begin position="643"/>
        <end position="684"/>
    </location>
</feature>
<feature type="region of interest" description="Disordered" evidence="3">
    <location>
        <begin position="605"/>
        <end position="628"/>
    </location>
</feature>
<feature type="compositionally biased region" description="Basic and acidic residues" evidence="3">
    <location>
        <begin position="83"/>
        <end position="98"/>
    </location>
</feature>
<dbReference type="EMBL" id="JH725152">
    <property type="protein sequence ID" value="EJP69412.1"/>
    <property type="molecule type" value="Genomic_DNA"/>
</dbReference>
<comment type="subcellular location">
    <subcellularLocation>
        <location evidence="1">Nucleus</location>
    </subcellularLocation>
</comment>
<dbReference type="HOGENOM" id="CLU_017870_1_0_1"/>
<keyword evidence="5" id="KW-0396">Initiation factor</keyword>
<evidence type="ECO:0000256" key="1">
    <source>
        <dbReference type="ARBA" id="ARBA00004123"/>
    </source>
</evidence>
<organism evidence="5 6">
    <name type="scientific">Beauveria bassiana (strain ARSEF 2860)</name>
    <name type="common">White muscardine disease fungus</name>
    <name type="synonym">Tritirachium shiotae</name>
    <dbReference type="NCBI Taxonomy" id="655819"/>
    <lineage>
        <taxon>Eukaryota</taxon>
        <taxon>Fungi</taxon>
        <taxon>Dikarya</taxon>
        <taxon>Ascomycota</taxon>
        <taxon>Pezizomycotina</taxon>
        <taxon>Sordariomycetes</taxon>
        <taxon>Hypocreomycetidae</taxon>
        <taxon>Hypocreales</taxon>
        <taxon>Cordycipitaceae</taxon>
        <taxon>Beauveria</taxon>
    </lineage>
</organism>
<dbReference type="GO" id="GO:0005634">
    <property type="term" value="C:nucleus"/>
    <property type="evidence" value="ECO:0007669"/>
    <property type="project" value="UniProtKB-SubCell"/>
</dbReference>
<feature type="domain" description="Rrn9" evidence="4">
    <location>
        <begin position="54"/>
        <end position="121"/>
    </location>
</feature>
<protein>
    <submittedName>
        <fullName evidence="5">RNA polymerase I specific transcription initiation factor</fullName>
    </submittedName>
</protein>
<feature type="compositionally biased region" description="Low complexity" evidence="3">
    <location>
        <begin position="471"/>
        <end position="485"/>
    </location>
</feature>
<dbReference type="InterPro" id="IPR000637">
    <property type="entry name" value="HMGI/Y_DNA-bd_CS"/>
</dbReference>